<dbReference type="InterPro" id="IPR013149">
    <property type="entry name" value="ADH-like_C"/>
</dbReference>
<keyword evidence="5" id="KW-0694">RNA-binding</keyword>
<evidence type="ECO:0000256" key="4">
    <source>
        <dbReference type="ARBA" id="ARBA00022857"/>
    </source>
</evidence>
<feature type="domain" description="Enoyl reductase (ER)" evidence="7">
    <location>
        <begin position="10"/>
        <end position="320"/>
    </location>
</feature>
<dbReference type="FunFam" id="3.40.50.720:FF:000244">
    <property type="entry name" value="quinone oxidoreductase"/>
    <property type="match status" value="1"/>
</dbReference>
<dbReference type="Proteomes" id="UP000230750">
    <property type="component" value="Unassembled WGS sequence"/>
</dbReference>
<name>A0A2G8JAZ2_STIJA</name>
<evidence type="ECO:0000313" key="8">
    <source>
        <dbReference type="EMBL" id="PIK32908.1"/>
    </source>
</evidence>
<comment type="subcellular location">
    <subcellularLocation>
        <location evidence="1">Cytoplasm</location>
    </subcellularLocation>
</comment>
<comment type="caution">
    <text evidence="8">The sequence shown here is derived from an EMBL/GenBank/DDBJ whole genome shotgun (WGS) entry which is preliminary data.</text>
</comment>
<keyword evidence="3" id="KW-0963">Cytoplasm</keyword>
<dbReference type="CDD" id="cd08253">
    <property type="entry name" value="zeta_crystallin"/>
    <property type="match status" value="1"/>
</dbReference>
<dbReference type="Pfam" id="PF00107">
    <property type="entry name" value="ADH_zinc_N"/>
    <property type="match status" value="1"/>
</dbReference>
<dbReference type="InterPro" id="IPR036291">
    <property type="entry name" value="NAD(P)-bd_dom_sf"/>
</dbReference>
<comment type="similarity">
    <text evidence="2">Belongs to the zinc-containing alcohol dehydrogenase family. Quinone oxidoreductase subfamily.</text>
</comment>
<keyword evidence="4" id="KW-0521">NADP</keyword>
<dbReference type="SMART" id="SM00829">
    <property type="entry name" value="PKS_ER"/>
    <property type="match status" value="1"/>
</dbReference>
<evidence type="ECO:0000259" key="7">
    <source>
        <dbReference type="SMART" id="SM00829"/>
    </source>
</evidence>
<dbReference type="AlphaFoldDB" id="A0A2G8JAZ2"/>
<evidence type="ECO:0000256" key="5">
    <source>
        <dbReference type="ARBA" id="ARBA00022884"/>
    </source>
</evidence>
<sequence length="322" mass="34690">MRAIRVATFGGPEVLQVKTDVTIPQPADNEVLVNIKAAGVNPVETYIRAGVYKRLPPLPFTPGSDGAGVVDKVGSKVKRFKPGDRVFLCQTVSGSYAEYGTVNECYTHPLTAALDFKQGAALGVPYFTAYRALCIKAKIQSGHSLLIHGASGSVGIACIQLARSRGLTVYGTAGSQDGLDLIKKLGVHHAFNHREEGYEKRIMETSKDKGVDCIVEMLSNVNLQKDLDMVSVNGTIVVIGSRGNVEISPRSIMAKEANILGVMLWNSSEEEMQETVREVVKGTESGELVPVIGKEYTLEEASQAHFDIVNTKSSTGRLVLIP</sequence>
<dbReference type="SUPFAM" id="SSF51735">
    <property type="entry name" value="NAD(P)-binding Rossmann-fold domains"/>
    <property type="match status" value="1"/>
</dbReference>
<dbReference type="SUPFAM" id="SSF50129">
    <property type="entry name" value="GroES-like"/>
    <property type="match status" value="1"/>
</dbReference>
<evidence type="ECO:0000256" key="2">
    <source>
        <dbReference type="ARBA" id="ARBA00010371"/>
    </source>
</evidence>
<dbReference type="Pfam" id="PF08240">
    <property type="entry name" value="ADH_N"/>
    <property type="match status" value="1"/>
</dbReference>
<dbReference type="PANTHER" id="PTHR44154:SF1">
    <property type="entry name" value="QUINONE OXIDOREDUCTASE"/>
    <property type="match status" value="1"/>
</dbReference>
<evidence type="ECO:0000256" key="1">
    <source>
        <dbReference type="ARBA" id="ARBA00004496"/>
    </source>
</evidence>
<dbReference type="GO" id="GO:0005829">
    <property type="term" value="C:cytosol"/>
    <property type="evidence" value="ECO:0007669"/>
    <property type="project" value="TreeGrafter"/>
</dbReference>
<evidence type="ECO:0000256" key="3">
    <source>
        <dbReference type="ARBA" id="ARBA00022490"/>
    </source>
</evidence>
<dbReference type="GO" id="GO:0070402">
    <property type="term" value="F:NADPH binding"/>
    <property type="evidence" value="ECO:0007669"/>
    <property type="project" value="TreeGrafter"/>
</dbReference>
<dbReference type="InterPro" id="IPR011032">
    <property type="entry name" value="GroES-like_sf"/>
</dbReference>
<dbReference type="GO" id="GO:0003730">
    <property type="term" value="F:mRNA 3'-UTR binding"/>
    <property type="evidence" value="ECO:0007669"/>
    <property type="project" value="TreeGrafter"/>
</dbReference>
<dbReference type="Gene3D" id="3.90.180.10">
    <property type="entry name" value="Medium-chain alcohol dehydrogenases, catalytic domain"/>
    <property type="match status" value="1"/>
</dbReference>
<dbReference type="STRING" id="307972.A0A2G8JAZ2"/>
<dbReference type="Gene3D" id="3.40.50.720">
    <property type="entry name" value="NAD(P)-binding Rossmann-like Domain"/>
    <property type="match status" value="1"/>
</dbReference>
<dbReference type="InterPro" id="IPR051603">
    <property type="entry name" value="Zinc-ADH_QOR/CCCR"/>
</dbReference>
<organism evidence="8 9">
    <name type="scientific">Stichopus japonicus</name>
    <name type="common">Sea cucumber</name>
    <dbReference type="NCBI Taxonomy" id="307972"/>
    <lineage>
        <taxon>Eukaryota</taxon>
        <taxon>Metazoa</taxon>
        <taxon>Echinodermata</taxon>
        <taxon>Eleutherozoa</taxon>
        <taxon>Echinozoa</taxon>
        <taxon>Holothuroidea</taxon>
        <taxon>Aspidochirotacea</taxon>
        <taxon>Aspidochirotida</taxon>
        <taxon>Stichopodidae</taxon>
        <taxon>Apostichopus</taxon>
    </lineage>
</organism>
<gene>
    <name evidence="8" type="ORF">BSL78_30280</name>
</gene>
<dbReference type="PANTHER" id="PTHR44154">
    <property type="entry name" value="QUINONE OXIDOREDUCTASE"/>
    <property type="match status" value="1"/>
</dbReference>
<keyword evidence="6" id="KW-0007">Acetylation</keyword>
<dbReference type="InterPro" id="IPR013154">
    <property type="entry name" value="ADH-like_N"/>
</dbReference>
<dbReference type="GO" id="GO:0003960">
    <property type="term" value="F:quinone reductase (NADPH) activity"/>
    <property type="evidence" value="ECO:0007669"/>
    <property type="project" value="TreeGrafter"/>
</dbReference>
<dbReference type="InterPro" id="IPR020843">
    <property type="entry name" value="ER"/>
</dbReference>
<reference evidence="8 9" key="1">
    <citation type="journal article" date="2017" name="PLoS Biol.">
        <title>The sea cucumber genome provides insights into morphological evolution and visceral regeneration.</title>
        <authorList>
            <person name="Zhang X."/>
            <person name="Sun L."/>
            <person name="Yuan J."/>
            <person name="Sun Y."/>
            <person name="Gao Y."/>
            <person name="Zhang L."/>
            <person name="Li S."/>
            <person name="Dai H."/>
            <person name="Hamel J.F."/>
            <person name="Liu C."/>
            <person name="Yu Y."/>
            <person name="Liu S."/>
            <person name="Lin W."/>
            <person name="Guo K."/>
            <person name="Jin S."/>
            <person name="Xu P."/>
            <person name="Storey K.B."/>
            <person name="Huan P."/>
            <person name="Zhang T."/>
            <person name="Zhou Y."/>
            <person name="Zhang J."/>
            <person name="Lin C."/>
            <person name="Li X."/>
            <person name="Xing L."/>
            <person name="Huo D."/>
            <person name="Sun M."/>
            <person name="Wang L."/>
            <person name="Mercier A."/>
            <person name="Li F."/>
            <person name="Yang H."/>
            <person name="Xiang J."/>
        </authorList>
    </citation>
    <scope>NUCLEOTIDE SEQUENCE [LARGE SCALE GENOMIC DNA]</scope>
    <source>
        <strain evidence="8">Shaxun</strain>
        <tissue evidence="8">Muscle</tissue>
    </source>
</reference>
<dbReference type="EMBL" id="MRZV01002988">
    <property type="protein sequence ID" value="PIK32908.1"/>
    <property type="molecule type" value="Genomic_DNA"/>
</dbReference>
<accession>A0A2G8JAZ2</accession>
<evidence type="ECO:0000256" key="6">
    <source>
        <dbReference type="ARBA" id="ARBA00022990"/>
    </source>
</evidence>
<keyword evidence="9" id="KW-1185">Reference proteome</keyword>
<dbReference type="OrthoDB" id="3941538at2759"/>
<evidence type="ECO:0000313" key="9">
    <source>
        <dbReference type="Proteomes" id="UP000230750"/>
    </source>
</evidence>
<protein>
    <submittedName>
        <fullName evidence="8">Putative quinone oxidoreductase</fullName>
    </submittedName>
</protein>
<proteinExistence type="inferred from homology"/>
<dbReference type="FunFam" id="3.90.180.10:FF:000016">
    <property type="entry name" value="Quinone oxidoreductase"/>
    <property type="match status" value="1"/>
</dbReference>